<evidence type="ECO:0000313" key="9">
    <source>
        <dbReference type="EMBL" id="SOC26674.1"/>
    </source>
</evidence>
<dbReference type="PANTHER" id="PTHR46098:SF1">
    <property type="entry name" value="TRNA (CYTOSINE(38)-C(5))-METHYLTRANSFERASE"/>
    <property type="match status" value="1"/>
</dbReference>
<dbReference type="GO" id="GO:0003886">
    <property type="term" value="F:DNA (cytosine-5-)-methyltransferase activity"/>
    <property type="evidence" value="ECO:0007669"/>
    <property type="project" value="UniProtKB-EC"/>
</dbReference>
<reference evidence="9 10" key="1">
    <citation type="submission" date="2017-08" db="EMBL/GenBank/DDBJ databases">
        <authorList>
            <person name="de Groot N.N."/>
        </authorList>
    </citation>
    <scope>NUCLEOTIDE SEQUENCE [LARGE SCALE GENOMIC DNA]</scope>
    <source>
        <strain evidence="9 10">USBA 78</strain>
    </source>
</reference>
<dbReference type="Proteomes" id="UP000219068">
    <property type="component" value="Unassembled WGS sequence"/>
</dbReference>
<name>A0A285TSS5_9PROT</name>
<dbReference type="AlphaFoldDB" id="A0A285TSS5"/>
<dbReference type="RefSeq" id="WP_097052734.1">
    <property type="nucleotide sequence ID" value="NZ_OBMM01000005.1"/>
</dbReference>
<dbReference type="Gene3D" id="3.40.50.150">
    <property type="entry name" value="Vaccinia Virus protein VP39"/>
    <property type="match status" value="1"/>
</dbReference>
<dbReference type="Pfam" id="PF00145">
    <property type="entry name" value="DNA_methylase"/>
    <property type="match status" value="1"/>
</dbReference>
<evidence type="ECO:0000256" key="2">
    <source>
        <dbReference type="ARBA" id="ARBA00022679"/>
    </source>
</evidence>
<keyword evidence="3 6" id="KW-0949">S-adenosyl-L-methionine</keyword>
<protein>
    <recommendedName>
        <fullName evidence="8">Cytosine-specific methyltransferase</fullName>
        <ecNumber evidence="8">2.1.1.37</ecNumber>
    </recommendedName>
</protein>
<evidence type="ECO:0000256" key="4">
    <source>
        <dbReference type="ARBA" id="ARBA00022747"/>
    </source>
</evidence>
<proteinExistence type="inferred from homology"/>
<evidence type="ECO:0000256" key="1">
    <source>
        <dbReference type="ARBA" id="ARBA00022603"/>
    </source>
</evidence>
<dbReference type="PROSITE" id="PS00094">
    <property type="entry name" value="C5_MTASE_1"/>
    <property type="match status" value="1"/>
</dbReference>
<evidence type="ECO:0000256" key="3">
    <source>
        <dbReference type="ARBA" id="ARBA00022691"/>
    </source>
</evidence>
<dbReference type="InterPro" id="IPR029063">
    <property type="entry name" value="SAM-dependent_MTases_sf"/>
</dbReference>
<organism evidence="9 10">
    <name type="scientific">Thalassospira xiamenensis</name>
    <dbReference type="NCBI Taxonomy" id="220697"/>
    <lineage>
        <taxon>Bacteria</taxon>
        <taxon>Pseudomonadati</taxon>
        <taxon>Pseudomonadota</taxon>
        <taxon>Alphaproteobacteria</taxon>
        <taxon>Rhodospirillales</taxon>
        <taxon>Thalassospiraceae</taxon>
        <taxon>Thalassospira</taxon>
    </lineage>
</organism>
<keyword evidence="4" id="KW-0680">Restriction system</keyword>
<dbReference type="InterPro" id="IPR018117">
    <property type="entry name" value="C5_DNA_meth_AS"/>
</dbReference>
<evidence type="ECO:0000256" key="7">
    <source>
        <dbReference type="RuleBase" id="RU000416"/>
    </source>
</evidence>
<dbReference type="InterPro" id="IPR001525">
    <property type="entry name" value="C5_MeTfrase"/>
</dbReference>
<comment type="catalytic activity">
    <reaction evidence="5 8">
        <text>a 2'-deoxycytidine in DNA + S-adenosyl-L-methionine = a 5-methyl-2'-deoxycytidine in DNA + S-adenosyl-L-homocysteine + H(+)</text>
        <dbReference type="Rhea" id="RHEA:13681"/>
        <dbReference type="Rhea" id="RHEA-COMP:11369"/>
        <dbReference type="Rhea" id="RHEA-COMP:11370"/>
        <dbReference type="ChEBI" id="CHEBI:15378"/>
        <dbReference type="ChEBI" id="CHEBI:57856"/>
        <dbReference type="ChEBI" id="CHEBI:59789"/>
        <dbReference type="ChEBI" id="CHEBI:85452"/>
        <dbReference type="ChEBI" id="CHEBI:85454"/>
        <dbReference type="EC" id="2.1.1.37"/>
    </reaction>
</comment>
<keyword evidence="1 6" id="KW-0489">Methyltransferase</keyword>
<dbReference type="EMBL" id="OBMM01000005">
    <property type="protein sequence ID" value="SOC26674.1"/>
    <property type="molecule type" value="Genomic_DNA"/>
</dbReference>
<evidence type="ECO:0000256" key="5">
    <source>
        <dbReference type="ARBA" id="ARBA00047422"/>
    </source>
</evidence>
<dbReference type="Gene3D" id="3.90.120.10">
    <property type="entry name" value="DNA Methylase, subunit A, domain 2"/>
    <property type="match status" value="1"/>
</dbReference>
<accession>A0A285TSS5</accession>
<dbReference type="PANTHER" id="PTHR46098">
    <property type="entry name" value="TRNA (CYTOSINE(38)-C(5))-METHYLTRANSFERASE"/>
    <property type="match status" value="1"/>
</dbReference>
<dbReference type="GO" id="GO:0009307">
    <property type="term" value="P:DNA restriction-modification system"/>
    <property type="evidence" value="ECO:0007669"/>
    <property type="project" value="UniProtKB-KW"/>
</dbReference>
<gene>
    <name evidence="9" type="ORF">SAMN05428964_105162</name>
</gene>
<dbReference type="PROSITE" id="PS51679">
    <property type="entry name" value="SAM_MT_C5"/>
    <property type="match status" value="1"/>
</dbReference>
<evidence type="ECO:0000313" key="10">
    <source>
        <dbReference type="Proteomes" id="UP000219068"/>
    </source>
</evidence>
<dbReference type="GO" id="GO:0032259">
    <property type="term" value="P:methylation"/>
    <property type="evidence" value="ECO:0007669"/>
    <property type="project" value="UniProtKB-KW"/>
</dbReference>
<keyword evidence="2 6" id="KW-0808">Transferase</keyword>
<feature type="active site" evidence="6">
    <location>
        <position position="73"/>
    </location>
</feature>
<dbReference type="SUPFAM" id="SSF53335">
    <property type="entry name" value="S-adenosyl-L-methionine-dependent methyltransferases"/>
    <property type="match status" value="1"/>
</dbReference>
<comment type="similarity">
    <text evidence="6 7">Belongs to the class I-like SAM-binding methyltransferase superfamily. C5-methyltransferase family.</text>
</comment>
<dbReference type="EC" id="2.1.1.37" evidence="8"/>
<evidence type="ECO:0000256" key="6">
    <source>
        <dbReference type="PROSITE-ProRule" id="PRU01016"/>
    </source>
</evidence>
<dbReference type="InterPro" id="IPR050750">
    <property type="entry name" value="C5-MTase"/>
</dbReference>
<evidence type="ECO:0000256" key="8">
    <source>
        <dbReference type="RuleBase" id="RU000417"/>
    </source>
</evidence>
<dbReference type="NCBIfam" id="TIGR00675">
    <property type="entry name" value="dcm"/>
    <property type="match status" value="1"/>
</dbReference>
<sequence>MPTFYEFFAGGGLVSAALTPQWSCLFANDVNPVKALSYSANFESHCFVEGDMRGITLDELPGHPELVWASFPCQDLSVAGPKAGISGKRSGLVWPFLDIVMNMAKQGRRVPFIILENVVGTLTSNNGKDYAALLEAIVNLGYRVAPFEINASLFVPQSRPRLFIVCFAAELEFPQGMLLDDPTELFVSKAILKADEVLSDHTREHRVWLGLPPPVVRTTTLSDILEPDDAVTWKDDHFTVSLLNSMSASHAAHVKAAILSGGRKIGTVFRRTRMTKDRGREVRAEVRFDGIAGCLRTPSGGSSKQLVLVIENGDVKSRFMTPRECARLMGLSESYRLPSNDTAALHITGDGVVVPVVQHLVQHCVEPLLTSLHRRDEGNRPTASSRQ</sequence>
<dbReference type="PRINTS" id="PR00105">
    <property type="entry name" value="C5METTRFRASE"/>
</dbReference>